<dbReference type="Gene3D" id="1.20.1740.10">
    <property type="entry name" value="Amino acid/polyamine transporter I"/>
    <property type="match status" value="1"/>
</dbReference>
<feature type="region of interest" description="Disordered" evidence="7">
    <location>
        <begin position="1"/>
        <end position="29"/>
    </location>
</feature>
<feature type="transmembrane region" description="Helical" evidence="8">
    <location>
        <begin position="389"/>
        <end position="412"/>
    </location>
</feature>
<dbReference type="Pfam" id="PF00324">
    <property type="entry name" value="AA_permease"/>
    <property type="match status" value="1"/>
</dbReference>
<dbReference type="GO" id="GO:0016020">
    <property type="term" value="C:membrane"/>
    <property type="evidence" value="ECO:0007669"/>
    <property type="project" value="UniProtKB-SubCell"/>
</dbReference>
<evidence type="ECO:0000313" key="10">
    <source>
        <dbReference type="EMBL" id="ORX59810.1"/>
    </source>
</evidence>
<dbReference type="PIRSF" id="PIRSF006060">
    <property type="entry name" value="AA_transporter"/>
    <property type="match status" value="1"/>
</dbReference>
<dbReference type="Proteomes" id="UP000242146">
    <property type="component" value="Unassembled WGS sequence"/>
</dbReference>
<evidence type="ECO:0000256" key="6">
    <source>
        <dbReference type="ARBA" id="ARBA00023136"/>
    </source>
</evidence>
<feature type="transmembrane region" description="Helical" evidence="8">
    <location>
        <begin position="433"/>
        <end position="453"/>
    </location>
</feature>
<name>A0A1X2GRV7_9FUNG</name>
<feature type="compositionally biased region" description="Basic and acidic residues" evidence="7">
    <location>
        <begin position="1"/>
        <end position="10"/>
    </location>
</feature>
<sequence>MAHYDEKVELPSDQSSVSIEDQRETQEPKQELKRQLASRHLTMIAVGGSIGTGLFLSTGASISEAGPGGCFISYVLVGLMVYSIVMSLGEMSAYMPIPGAFNSFGSRFVDPALGFTLGWNYWAQWALSIPTELTAAEIIIQFWAPNVPTWVWGIVIIVPMFLINLINVRVYGEVEYWLSIIKVLVVIIFIIVGILVNVGAAGSQGYIGVSNWQLDGSAPTFTGIFSVIIYAFYSFGGTELVGITAGESKNPAKDVPSAIRVTFWRIFIFFILAVLVISLDIPYTDPDLYSALENSDISVSPFTLVFQNAGLSSAASVMNGVILTAVLSATNSCFYASSRTLMAMANEGKAPRIFGRVNRNGIPIYSVLLTTLIAALCFLGTIWGNGVVFSWLVALPAISAILTWLSISVIHLRFRAAFKAQGRSLDDLPYRSFLFPYLPILSILLALLVFASYCYTINYSSASAIVNSYISVVVFFGLLFGYKLFRRTHIVPLTEIDLDTGRSDYRPGQLDPTPAKKKWFRWFLDWFI</sequence>
<keyword evidence="6 8" id="KW-0472">Membrane</keyword>
<feature type="transmembrane region" description="Helical" evidence="8">
    <location>
        <begin position="180"/>
        <end position="201"/>
    </location>
</feature>
<reference evidence="10 11" key="1">
    <citation type="submission" date="2016-07" db="EMBL/GenBank/DDBJ databases">
        <title>Pervasive Adenine N6-methylation of Active Genes in Fungi.</title>
        <authorList>
            <consortium name="DOE Joint Genome Institute"/>
            <person name="Mondo S.J."/>
            <person name="Dannebaum R.O."/>
            <person name="Kuo R.C."/>
            <person name="Labutti K."/>
            <person name="Haridas S."/>
            <person name="Kuo A."/>
            <person name="Salamov A."/>
            <person name="Ahrendt S.R."/>
            <person name="Lipzen A."/>
            <person name="Sullivan W."/>
            <person name="Andreopoulos W.B."/>
            <person name="Clum A."/>
            <person name="Lindquist E."/>
            <person name="Daum C."/>
            <person name="Ramamoorthy G.K."/>
            <person name="Gryganskyi A."/>
            <person name="Culley D."/>
            <person name="Magnuson J.K."/>
            <person name="James T.Y."/>
            <person name="O'Malley M.A."/>
            <person name="Stajich J.E."/>
            <person name="Spatafora J.W."/>
            <person name="Visel A."/>
            <person name="Grigoriev I.V."/>
        </authorList>
    </citation>
    <scope>NUCLEOTIDE SEQUENCE [LARGE SCALE GENOMIC DNA]</scope>
    <source>
        <strain evidence="10 11">NRRL 3301</strain>
    </source>
</reference>
<dbReference type="InterPro" id="IPR004841">
    <property type="entry name" value="AA-permease/SLC12A_dom"/>
</dbReference>
<keyword evidence="4" id="KW-0029">Amino-acid transport</keyword>
<evidence type="ECO:0000256" key="7">
    <source>
        <dbReference type="SAM" id="MobiDB-lite"/>
    </source>
</evidence>
<organism evidence="10 11">
    <name type="scientific">Hesseltinella vesiculosa</name>
    <dbReference type="NCBI Taxonomy" id="101127"/>
    <lineage>
        <taxon>Eukaryota</taxon>
        <taxon>Fungi</taxon>
        <taxon>Fungi incertae sedis</taxon>
        <taxon>Mucoromycota</taxon>
        <taxon>Mucoromycotina</taxon>
        <taxon>Mucoromycetes</taxon>
        <taxon>Mucorales</taxon>
        <taxon>Cunninghamellaceae</taxon>
        <taxon>Hesseltinella</taxon>
    </lineage>
</organism>
<feature type="transmembrane region" description="Helical" evidence="8">
    <location>
        <begin position="221"/>
        <end position="242"/>
    </location>
</feature>
<keyword evidence="5 8" id="KW-1133">Transmembrane helix</keyword>
<dbReference type="EMBL" id="MCGT01000005">
    <property type="protein sequence ID" value="ORX59810.1"/>
    <property type="molecule type" value="Genomic_DNA"/>
</dbReference>
<keyword evidence="11" id="KW-1185">Reference proteome</keyword>
<gene>
    <name evidence="10" type="ORF">DM01DRAFT_1381319</name>
</gene>
<evidence type="ECO:0000256" key="2">
    <source>
        <dbReference type="ARBA" id="ARBA00022448"/>
    </source>
</evidence>
<dbReference type="AlphaFoldDB" id="A0A1X2GRV7"/>
<feature type="transmembrane region" description="Helical" evidence="8">
    <location>
        <begin position="150"/>
        <end position="168"/>
    </location>
</feature>
<dbReference type="PANTHER" id="PTHR43341:SF1">
    <property type="entry name" value="GENERAL AMINO-ACID PERMEASE GAP1"/>
    <property type="match status" value="1"/>
</dbReference>
<evidence type="ECO:0000256" key="4">
    <source>
        <dbReference type="ARBA" id="ARBA00022970"/>
    </source>
</evidence>
<evidence type="ECO:0000313" key="11">
    <source>
        <dbReference type="Proteomes" id="UP000242146"/>
    </source>
</evidence>
<keyword evidence="2" id="KW-0813">Transport</keyword>
<protein>
    <recommendedName>
        <fullName evidence="9">Amino acid permease/ SLC12A domain-containing protein</fullName>
    </recommendedName>
</protein>
<evidence type="ECO:0000256" key="1">
    <source>
        <dbReference type="ARBA" id="ARBA00004141"/>
    </source>
</evidence>
<evidence type="ECO:0000256" key="3">
    <source>
        <dbReference type="ARBA" id="ARBA00022692"/>
    </source>
</evidence>
<comment type="subcellular location">
    <subcellularLocation>
        <location evidence="1">Membrane</location>
        <topology evidence="1">Multi-pass membrane protein</topology>
    </subcellularLocation>
</comment>
<dbReference type="GO" id="GO:0015171">
    <property type="term" value="F:amino acid transmembrane transporter activity"/>
    <property type="evidence" value="ECO:0007669"/>
    <property type="project" value="TreeGrafter"/>
</dbReference>
<feature type="transmembrane region" description="Helical" evidence="8">
    <location>
        <begin position="263"/>
        <end position="284"/>
    </location>
</feature>
<dbReference type="STRING" id="101127.A0A1X2GRV7"/>
<dbReference type="PROSITE" id="PS00218">
    <property type="entry name" value="AMINO_ACID_PERMEASE_1"/>
    <property type="match status" value="1"/>
</dbReference>
<feature type="transmembrane region" description="Helical" evidence="8">
    <location>
        <begin position="41"/>
        <end position="60"/>
    </location>
</feature>
<dbReference type="InterPro" id="IPR050524">
    <property type="entry name" value="APC_YAT"/>
</dbReference>
<feature type="compositionally biased region" description="Basic and acidic residues" evidence="7">
    <location>
        <begin position="20"/>
        <end position="29"/>
    </location>
</feature>
<keyword evidence="3 8" id="KW-0812">Transmembrane</keyword>
<evidence type="ECO:0000259" key="9">
    <source>
        <dbReference type="Pfam" id="PF00324"/>
    </source>
</evidence>
<feature type="transmembrane region" description="Helical" evidence="8">
    <location>
        <begin position="459"/>
        <end position="480"/>
    </location>
</feature>
<dbReference type="OrthoDB" id="3900342at2759"/>
<dbReference type="PANTHER" id="PTHR43341">
    <property type="entry name" value="AMINO ACID PERMEASE"/>
    <property type="match status" value="1"/>
</dbReference>
<evidence type="ECO:0000256" key="8">
    <source>
        <dbReference type="SAM" id="Phobius"/>
    </source>
</evidence>
<feature type="domain" description="Amino acid permease/ SLC12A" evidence="9">
    <location>
        <begin position="40"/>
        <end position="490"/>
    </location>
</feature>
<accession>A0A1X2GRV7</accession>
<dbReference type="FunFam" id="1.20.1740.10:FF:000001">
    <property type="entry name" value="Amino acid permease"/>
    <property type="match status" value="1"/>
</dbReference>
<dbReference type="InterPro" id="IPR004840">
    <property type="entry name" value="Amino_acid_permease_CS"/>
</dbReference>
<feature type="transmembrane region" description="Helical" evidence="8">
    <location>
        <begin position="362"/>
        <end position="383"/>
    </location>
</feature>
<evidence type="ECO:0000256" key="5">
    <source>
        <dbReference type="ARBA" id="ARBA00022989"/>
    </source>
</evidence>
<comment type="caution">
    <text evidence="10">The sequence shown here is derived from an EMBL/GenBank/DDBJ whole genome shotgun (WGS) entry which is preliminary data.</text>
</comment>
<feature type="transmembrane region" description="Helical" evidence="8">
    <location>
        <begin position="304"/>
        <end position="329"/>
    </location>
</feature>
<proteinExistence type="predicted"/>
<feature type="transmembrane region" description="Helical" evidence="8">
    <location>
        <begin position="66"/>
        <end position="85"/>
    </location>
</feature>